<dbReference type="AlphaFoldDB" id="I3CEA3"/>
<dbReference type="RefSeq" id="WP_002684372.1">
    <property type="nucleotide sequence ID" value="NZ_JH600070.1"/>
</dbReference>
<dbReference type="STRING" id="395493.BegalDRAFT_1043"/>
<gene>
    <name evidence="1" type="ORF">BegalDRAFT_1043</name>
</gene>
<dbReference type="Proteomes" id="UP000005744">
    <property type="component" value="Unassembled WGS sequence"/>
</dbReference>
<evidence type="ECO:0000313" key="2">
    <source>
        <dbReference type="Proteomes" id="UP000005744"/>
    </source>
</evidence>
<dbReference type="eggNOG" id="ENOG5032Z83">
    <property type="taxonomic scope" value="Bacteria"/>
</dbReference>
<dbReference type="HOGENOM" id="CLU_074087_0_0_6"/>
<accession>I3CEA3</accession>
<dbReference type="EMBL" id="JH600070">
    <property type="protein sequence ID" value="EIJ41946.1"/>
    <property type="molecule type" value="Genomic_DNA"/>
</dbReference>
<evidence type="ECO:0000313" key="1">
    <source>
        <dbReference type="EMBL" id="EIJ41946.1"/>
    </source>
</evidence>
<organism evidence="1 2">
    <name type="scientific">Beggiatoa alba B18LD</name>
    <dbReference type="NCBI Taxonomy" id="395493"/>
    <lineage>
        <taxon>Bacteria</taxon>
        <taxon>Pseudomonadati</taxon>
        <taxon>Pseudomonadota</taxon>
        <taxon>Gammaproteobacteria</taxon>
        <taxon>Thiotrichales</taxon>
        <taxon>Thiotrichaceae</taxon>
        <taxon>Beggiatoa</taxon>
    </lineage>
</organism>
<sequence>MSKTTHAIKYREDLSQFIIHLTRDTGNKSARENLISILGTKTILACNPHSMFSPLIDRLNYTEKQQLNVACFTEIPLHQLHLLVREIQGRQIKLKPYGLVFKKEFILQKGGHPVLYINSYFGNLTVNEAMKRLFLPFFREKSYRFTEEVRAIMPFLSIMNEQYDFSWEREWRVLGNFEFEHKDIAALVLPSTGEEHIKQAASEAGVAVISPGLTYEEIVYQLILQQRETRFLTEKNLKQFAEP</sequence>
<protein>
    <submittedName>
        <fullName evidence="1">Uncharacterized protein</fullName>
    </submittedName>
</protein>
<dbReference type="OrthoDB" id="2451827at2"/>
<proteinExistence type="predicted"/>
<keyword evidence="2" id="KW-1185">Reference proteome</keyword>
<reference evidence="1 2" key="1">
    <citation type="submission" date="2011-11" db="EMBL/GenBank/DDBJ databases">
        <title>Improved High-Quality Draft sequence of Beggiatoa alba B18lD.</title>
        <authorList>
            <consortium name="US DOE Joint Genome Institute"/>
            <person name="Lucas S."/>
            <person name="Han J."/>
            <person name="Lapidus A."/>
            <person name="Cheng J.-F."/>
            <person name="Goodwin L."/>
            <person name="Pitluck S."/>
            <person name="Peters L."/>
            <person name="Mikhailova N."/>
            <person name="Held B."/>
            <person name="Detter J.C."/>
            <person name="Han C."/>
            <person name="Tapia R."/>
            <person name="Land M."/>
            <person name="Hauser L."/>
            <person name="Kyrpides N."/>
            <person name="Ivanova N."/>
            <person name="Pagani I."/>
            <person name="Samuel K."/>
            <person name="Teske A."/>
            <person name="Mueller J."/>
            <person name="Woyke T."/>
        </authorList>
    </citation>
    <scope>NUCLEOTIDE SEQUENCE [LARGE SCALE GENOMIC DNA]</scope>
    <source>
        <strain evidence="1 2">B18LD</strain>
    </source>
</reference>
<name>I3CEA3_9GAMM</name>